<name>A0A2P6N1R7_9EUKA</name>
<evidence type="ECO:0000256" key="4">
    <source>
        <dbReference type="ARBA" id="ARBA00022989"/>
    </source>
</evidence>
<feature type="transmembrane region" description="Helical" evidence="6">
    <location>
        <begin position="134"/>
        <end position="154"/>
    </location>
</feature>
<gene>
    <name evidence="7" type="ORF">PROFUN_08561</name>
</gene>
<comment type="caution">
    <text evidence="7">The sequence shown here is derived from an EMBL/GenBank/DDBJ whole genome shotgun (WGS) entry which is preliminary data.</text>
</comment>
<dbReference type="OrthoDB" id="1111004at2759"/>
<dbReference type="STRING" id="1890364.A0A2P6N1R7"/>
<reference evidence="7 8" key="1">
    <citation type="journal article" date="2018" name="Genome Biol. Evol.">
        <title>Multiple Roots of Fruiting Body Formation in Amoebozoa.</title>
        <authorList>
            <person name="Hillmann F."/>
            <person name="Forbes G."/>
            <person name="Novohradska S."/>
            <person name="Ferling I."/>
            <person name="Riege K."/>
            <person name="Groth M."/>
            <person name="Westermann M."/>
            <person name="Marz M."/>
            <person name="Spaller T."/>
            <person name="Winckler T."/>
            <person name="Schaap P."/>
            <person name="Glockner G."/>
        </authorList>
    </citation>
    <scope>NUCLEOTIDE SEQUENCE [LARGE SCALE GENOMIC DNA]</scope>
    <source>
        <strain evidence="7 8">Jena</strain>
    </source>
</reference>
<dbReference type="GO" id="GO:0016020">
    <property type="term" value="C:membrane"/>
    <property type="evidence" value="ECO:0007669"/>
    <property type="project" value="UniProtKB-SubCell"/>
</dbReference>
<evidence type="ECO:0000313" key="8">
    <source>
        <dbReference type="Proteomes" id="UP000241769"/>
    </source>
</evidence>
<comment type="subcellular location">
    <subcellularLocation>
        <location evidence="1">Membrane</location>
        <topology evidence="1">Multi-pass membrane protein</topology>
    </subcellularLocation>
</comment>
<evidence type="ECO:0000256" key="1">
    <source>
        <dbReference type="ARBA" id="ARBA00004141"/>
    </source>
</evidence>
<dbReference type="Pfam" id="PF09775">
    <property type="entry name" value="Keratin_assoc"/>
    <property type="match status" value="1"/>
</dbReference>
<protein>
    <submittedName>
        <fullName evidence="7">Putative secreted salivary gland peptide</fullName>
    </submittedName>
</protein>
<evidence type="ECO:0000256" key="5">
    <source>
        <dbReference type="ARBA" id="ARBA00023136"/>
    </source>
</evidence>
<keyword evidence="4 6" id="KW-1133">Transmembrane helix</keyword>
<keyword evidence="8" id="KW-1185">Reference proteome</keyword>
<dbReference type="PANTHER" id="PTHR32001">
    <property type="entry name" value="KERATINOCYTE-ASSOCIATED PROTEIN 2"/>
    <property type="match status" value="1"/>
</dbReference>
<feature type="transmembrane region" description="Helical" evidence="6">
    <location>
        <begin position="160"/>
        <end position="193"/>
    </location>
</feature>
<dbReference type="EMBL" id="MDYQ01000251">
    <property type="protein sequence ID" value="PRP77887.1"/>
    <property type="molecule type" value="Genomic_DNA"/>
</dbReference>
<dbReference type="AlphaFoldDB" id="A0A2P6N1R7"/>
<accession>A0A2P6N1R7</accession>
<dbReference type="Proteomes" id="UP000241769">
    <property type="component" value="Unassembled WGS sequence"/>
</dbReference>
<dbReference type="InParanoid" id="A0A2P6N1R7"/>
<dbReference type="PANTHER" id="PTHR32001:SF1">
    <property type="entry name" value="KERATINOCYTE-ASSOCIATED PROTEIN 2"/>
    <property type="match status" value="1"/>
</dbReference>
<keyword evidence="5 6" id="KW-0472">Membrane</keyword>
<sequence length="221" mass="24050">MRLFGRTKASDTNPTKGYSDVLVTTSVQTMLHLPNITTPCRAPEETACLVEVDQFFSKATALWVLSSYGISITIVLLNTYRPWNRSSIESPRSEQHAHPDPSTSSLLAGSAWFILFAAIQLFKGTLASSPQMTILGGFLSSFLFFFAFLCVGNLSKEARWGHVVIALISAEVVAASVHRVCATTCFIFSSVLLGYTYWASGRLHGNASQATTTAASGKKRR</sequence>
<organism evidence="7 8">
    <name type="scientific">Planoprotostelium fungivorum</name>
    <dbReference type="NCBI Taxonomy" id="1890364"/>
    <lineage>
        <taxon>Eukaryota</taxon>
        <taxon>Amoebozoa</taxon>
        <taxon>Evosea</taxon>
        <taxon>Variosea</taxon>
        <taxon>Cavosteliida</taxon>
        <taxon>Cavosteliaceae</taxon>
        <taxon>Planoprotostelium</taxon>
    </lineage>
</organism>
<proteinExistence type="inferred from homology"/>
<evidence type="ECO:0000256" key="2">
    <source>
        <dbReference type="ARBA" id="ARBA00007279"/>
    </source>
</evidence>
<dbReference type="FunCoup" id="A0A2P6N1R7">
    <property type="interactions" value="12"/>
</dbReference>
<feature type="transmembrane region" description="Helical" evidence="6">
    <location>
        <begin position="61"/>
        <end position="83"/>
    </location>
</feature>
<keyword evidence="3 6" id="KW-0812">Transmembrane</keyword>
<feature type="transmembrane region" description="Helical" evidence="6">
    <location>
        <begin position="103"/>
        <end position="122"/>
    </location>
</feature>
<evidence type="ECO:0000313" key="7">
    <source>
        <dbReference type="EMBL" id="PRP77887.1"/>
    </source>
</evidence>
<evidence type="ECO:0000256" key="6">
    <source>
        <dbReference type="SAM" id="Phobius"/>
    </source>
</evidence>
<comment type="similarity">
    <text evidence="2">Belongs to the KRTCAP2 family.</text>
</comment>
<evidence type="ECO:0000256" key="3">
    <source>
        <dbReference type="ARBA" id="ARBA00022692"/>
    </source>
</evidence>
<dbReference type="InterPro" id="IPR018614">
    <property type="entry name" value="KRTCAP2"/>
</dbReference>